<name>A0A9W9JHN8_9EURO</name>
<protein>
    <submittedName>
        <fullName evidence="4">Guanine-specific ribonuclease N1/T1</fullName>
    </submittedName>
</protein>
<dbReference type="InterPro" id="IPR000026">
    <property type="entry name" value="N1-like"/>
</dbReference>
<dbReference type="SUPFAM" id="SSF53933">
    <property type="entry name" value="Microbial ribonucleases"/>
    <property type="match status" value="1"/>
</dbReference>
<feature type="compositionally biased region" description="Low complexity" evidence="3">
    <location>
        <begin position="13"/>
        <end position="27"/>
    </location>
</feature>
<feature type="compositionally biased region" description="Basic and acidic residues" evidence="3">
    <location>
        <begin position="1"/>
        <end position="10"/>
    </location>
</feature>
<dbReference type="GO" id="GO:0003723">
    <property type="term" value="F:RNA binding"/>
    <property type="evidence" value="ECO:0007669"/>
    <property type="project" value="InterPro"/>
</dbReference>
<dbReference type="Proteomes" id="UP001150942">
    <property type="component" value="Unassembled WGS sequence"/>
</dbReference>
<evidence type="ECO:0000313" key="5">
    <source>
        <dbReference type="Proteomes" id="UP001150942"/>
    </source>
</evidence>
<keyword evidence="1" id="KW-0540">Nuclease</keyword>
<dbReference type="AlphaFoldDB" id="A0A9W9JHN8"/>
<keyword evidence="5" id="KW-1185">Reference proteome</keyword>
<evidence type="ECO:0000256" key="2">
    <source>
        <dbReference type="ARBA" id="ARBA00022801"/>
    </source>
</evidence>
<evidence type="ECO:0000313" key="4">
    <source>
        <dbReference type="EMBL" id="KAJ5197158.1"/>
    </source>
</evidence>
<dbReference type="EMBL" id="JAPQKQ010000005">
    <property type="protein sequence ID" value="KAJ5197158.1"/>
    <property type="molecule type" value="Genomic_DNA"/>
</dbReference>
<gene>
    <name evidence="4" type="ORF">N7449_007637</name>
</gene>
<evidence type="ECO:0000256" key="3">
    <source>
        <dbReference type="SAM" id="MobiDB-lite"/>
    </source>
</evidence>
<keyword evidence="2" id="KW-0378">Hydrolase</keyword>
<feature type="compositionally biased region" description="Polar residues" evidence="3">
    <location>
        <begin position="49"/>
        <end position="65"/>
    </location>
</feature>
<dbReference type="GO" id="GO:0004521">
    <property type="term" value="F:RNA endonuclease activity"/>
    <property type="evidence" value="ECO:0007669"/>
    <property type="project" value="InterPro"/>
</dbReference>
<sequence length="125" mass="14036">MPKKGTKNEAMKAQTAARKANQAAAGQPHWYTNNTVLTREENKISQATVQNQLREAPGPNQTTKTGYPHKYYNEDLGPDGQPLFRVRTNSSTTSYREYPVMSTGNTYDFDKKPKARPGPFRAITN</sequence>
<dbReference type="Gene3D" id="3.10.450.30">
    <property type="entry name" value="Microbial ribonucleases"/>
    <property type="match status" value="1"/>
</dbReference>
<accession>A0A9W9JHN8</accession>
<reference evidence="4" key="2">
    <citation type="journal article" date="2023" name="IMA Fungus">
        <title>Comparative genomic study of the Penicillium genus elucidates a diverse pangenome and 15 lateral gene transfer events.</title>
        <authorList>
            <person name="Petersen C."/>
            <person name="Sorensen T."/>
            <person name="Nielsen M.R."/>
            <person name="Sondergaard T.E."/>
            <person name="Sorensen J.L."/>
            <person name="Fitzpatrick D.A."/>
            <person name="Frisvad J.C."/>
            <person name="Nielsen K.L."/>
        </authorList>
    </citation>
    <scope>NUCLEOTIDE SEQUENCE</scope>
    <source>
        <strain evidence="4">IBT 20477</strain>
    </source>
</reference>
<reference evidence="4" key="1">
    <citation type="submission" date="2022-11" db="EMBL/GenBank/DDBJ databases">
        <authorList>
            <person name="Petersen C."/>
        </authorList>
    </citation>
    <scope>NUCLEOTIDE SEQUENCE</scope>
    <source>
        <strain evidence="4">IBT 20477</strain>
    </source>
</reference>
<dbReference type="Pfam" id="PF00545">
    <property type="entry name" value="Ribonuclease"/>
    <property type="match status" value="1"/>
</dbReference>
<feature type="region of interest" description="Disordered" evidence="3">
    <location>
        <begin position="1"/>
        <end position="33"/>
    </location>
</feature>
<organism evidence="4 5">
    <name type="scientific">Penicillium cf. viridicatum</name>
    <dbReference type="NCBI Taxonomy" id="2972119"/>
    <lineage>
        <taxon>Eukaryota</taxon>
        <taxon>Fungi</taxon>
        <taxon>Dikarya</taxon>
        <taxon>Ascomycota</taxon>
        <taxon>Pezizomycotina</taxon>
        <taxon>Eurotiomycetes</taxon>
        <taxon>Eurotiomycetidae</taxon>
        <taxon>Eurotiales</taxon>
        <taxon>Aspergillaceae</taxon>
        <taxon>Penicillium</taxon>
    </lineage>
</organism>
<dbReference type="GO" id="GO:0016787">
    <property type="term" value="F:hydrolase activity"/>
    <property type="evidence" value="ECO:0007669"/>
    <property type="project" value="UniProtKB-KW"/>
</dbReference>
<dbReference type="InterPro" id="IPR016191">
    <property type="entry name" value="Ribonuclease/ribotoxin"/>
</dbReference>
<dbReference type="OrthoDB" id="4998592at2759"/>
<evidence type="ECO:0000256" key="1">
    <source>
        <dbReference type="ARBA" id="ARBA00022722"/>
    </source>
</evidence>
<feature type="region of interest" description="Disordered" evidence="3">
    <location>
        <begin position="49"/>
        <end position="125"/>
    </location>
</feature>
<comment type="caution">
    <text evidence="4">The sequence shown here is derived from an EMBL/GenBank/DDBJ whole genome shotgun (WGS) entry which is preliminary data.</text>
</comment>
<proteinExistence type="predicted"/>